<dbReference type="AlphaFoldDB" id="M4V7N4"/>
<name>M4V7N4_9BACT</name>
<dbReference type="Pfam" id="PF09335">
    <property type="entry name" value="VTT_dom"/>
    <property type="match status" value="1"/>
</dbReference>
<evidence type="ECO:0000256" key="2">
    <source>
        <dbReference type="ARBA" id="ARBA00010792"/>
    </source>
</evidence>
<dbReference type="PANTHER" id="PTHR30353:SF15">
    <property type="entry name" value="INNER MEMBRANE PROTEIN YABI"/>
    <property type="match status" value="1"/>
</dbReference>
<dbReference type="PANTHER" id="PTHR30353">
    <property type="entry name" value="INNER MEMBRANE PROTEIN DEDA-RELATED"/>
    <property type="match status" value="1"/>
</dbReference>
<evidence type="ECO:0000259" key="8">
    <source>
        <dbReference type="Pfam" id="PF09335"/>
    </source>
</evidence>
<evidence type="ECO:0000256" key="7">
    <source>
        <dbReference type="RuleBase" id="RU367016"/>
    </source>
</evidence>
<evidence type="ECO:0000313" key="9">
    <source>
        <dbReference type="EMBL" id="AGH95228.1"/>
    </source>
</evidence>
<evidence type="ECO:0000256" key="5">
    <source>
        <dbReference type="ARBA" id="ARBA00022989"/>
    </source>
</evidence>
<feature type="transmembrane region" description="Helical" evidence="7">
    <location>
        <begin position="167"/>
        <end position="188"/>
    </location>
</feature>
<evidence type="ECO:0000256" key="1">
    <source>
        <dbReference type="ARBA" id="ARBA00004651"/>
    </source>
</evidence>
<reference evidence="9 10" key="1">
    <citation type="journal article" date="2013" name="ISME J.">
        <title>By their genes ye shall know them: genomic signatures of predatory bacteria.</title>
        <authorList>
            <person name="Pasternak Z."/>
            <person name="Pietrokovski S."/>
            <person name="Rotem O."/>
            <person name="Gophna U."/>
            <person name="Lurie-Weinberger M.N."/>
            <person name="Jurkevitch E."/>
        </authorList>
    </citation>
    <scope>NUCLEOTIDE SEQUENCE [LARGE SCALE GENOMIC DNA]</scope>
    <source>
        <strain evidence="9 10">JSS</strain>
    </source>
</reference>
<evidence type="ECO:0000256" key="3">
    <source>
        <dbReference type="ARBA" id="ARBA00022475"/>
    </source>
</evidence>
<dbReference type="PATRIC" id="fig|1184267.3.peg.1026"/>
<comment type="similarity">
    <text evidence="2 7">Belongs to the DedA family.</text>
</comment>
<evidence type="ECO:0000256" key="6">
    <source>
        <dbReference type="ARBA" id="ARBA00023136"/>
    </source>
</evidence>
<keyword evidence="10" id="KW-1185">Reference proteome</keyword>
<feature type="domain" description="VTT" evidence="8">
    <location>
        <begin position="46"/>
        <end position="178"/>
    </location>
</feature>
<keyword evidence="5 7" id="KW-1133">Transmembrane helix</keyword>
<proteinExistence type="inferred from homology"/>
<dbReference type="Proteomes" id="UP000012040">
    <property type="component" value="Chromosome"/>
</dbReference>
<keyword evidence="4 7" id="KW-0812">Transmembrane</keyword>
<dbReference type="InterPro" id="IPR032816">
    <property type="entry name" value="VTT_dom"/>
</dbReference>
<dbReference type="STRING" id="1184267.A11Q_1012"/>
<feature type="transmembrane region" description="Helical" evidence="7">
    <location>
        <begin position="194"/>
        <end position="216"/>
    </location>
</feature>
<protein>
    <submittedName>
        <fullName evidence="9">DedA protein</fullName>
    </submittedName>
</protein>
<comment type="subcellular location">
    <subcellularLocation>
        <location evidence="1 7">Cell membrane</location>
        <topology evidence="1 7">Multi-pass membrane protein</topology>
    </subcellularLocation>
</comment>
<organism evidence="9 10">
    <name type="scientific">Pseudobdellovibrio exovorus JSS</name>
    <dbReference type="NCBI Taxonomy" id="1184267"/>
    <lineage>
        <taxon>Bacteria</taxon>
        <taxon>Pseudomonadati</taxon>
        <taxon>Bdellovibrionota</taxon>
        <taxon>Bdellovibrionia</taxon>
        <taxon>Bdellovibrionales</taxon>
        <taxon>Pseudobdellovibrionaceae</taxon>
        <taxon>Pseudobdellovibrio</taxon>
    </lineage>
</organism>
<dbReference type="EMBL" id="CP003537">
    <property type="protein sequence ID" value="AGH95228.1"/>
    <property type="molecule type" value="Genomic_DNA"/>
</dbReference>
<dbReference type="GO" id="GO:0005886">
    <property type="term" value="C:plasma membrane"/>
    <property type="evidence" value="ECO:0007669"/>
    <property type="project" value="UniProtKB-SubCell"/>
</dbReference>
<feature type="transmembrane region" description="Helical" evidence="7">
    <location>
        <begin position="83"/>
        <end position="106"/>
    </location>
</feature>
<gene>
    <name evidence="9" type="ORF">A11Q_1012</name>
</gene>
<dbReference type="InterPro" id="IPR032818">
    <property type="entry name" value="DedA-like"/>
</dbReference>
<keyword evidence="3 7" id="KW-1003">Cell membrane</keyword>
<dbReference type="eggNOG" id="COG0586">
    <property type="taxonomic scope" value="Bacteria"/>
</dbReference>
<evidence type="ECO:0000313" key="10">
    <source>
        <dbReference type="Proteomes" id="UP000012040"/>
    </source>
</evidence>
<accession>M4V7N4</accession>
<sequence>MDDSLIQCLWHSKETLACLTPYAYQPIWIYTFLVVMMLLSAIGLPFPEEATLVSVGVLAYMGSNPDKYPPPYEGAPHVHAETAAIVAFLIVWLSDFWVYGVGRLFGRRIFEWKPIKSVLSEKNRLRIEEWTQKYGAYACGIFRFTPGIRFPGHLACGMLKFPAWKFLVIDGIAALISVPTQILLLAYYGDHILYYLKQFKIGVLIVLVILGLYFLYKKYFAKRAVA</sequence>
<dbReference type="RefSeq" id="WP_015469718.1">
    <property type="nucleotide sequence ID" value="NC_020813.1"/>
</dbReference>
<keyword evidence="6 7" id="KW-0472">Membrane</keyword>
<feature type="transmembrane region" description="Helical" evidence="7">
    <location>
        <begin position="27"/>
        <end position="46"/>
    </location>
</feature>
<evidence type="ECO:0000256" key="4">
    <source>
        <dbReference type="ARBA" id="ARBA00022692"/>
    </source>
</evidence>
<dbReference type="KEGG" id="bex:A11Q_1012"/>
<dbReference type="HOGENOM" id="CLU_044208_4_1_7"/>